<dbReference type="InterPro" id="IPR004245">
    <property type="entry name" value="DUF229"/>
</dbReference>
<dbReference type="PANTHER" id="PTHR10974:SF1">
    <property type="entry name" value="FI08016P-RELATED"/>
    <property type="match status" value="1"/>
</dbReference>
<dbReference type="STRING" id="36087.A0A077ZCR6"/>
<dbReference type="GO" id="GO:0005615">
    <property type="term" value="C:extracellular space"/>
    <property type="evidence" value="ECO:0007669"/>
    <property type="project" value="TreeGrafter"/>
</dbReference>
<proteinExistence type="predicted"/>
<evidence type="ECO:0000313" key="2">
    <source>
        <dbReference type="Proteomes" id="UP000030665"/>
    </source>
</evidence>
<dbReference type="Pfam" id="PF02995">
    <property type="entry name" value="DUF229"/>
    <property type="match status" value="1"/>
</dbReference>
<dbReference type="OrthoDB" id="413313at2759"/>
<dbReference type="Proteomes" id="UP000030665">
    <property type="component" value="Unassembled WGS sequence"/>
</dbReference>
<sequence length="343" mass="39926">MSDDLVRQVMTPPNDTKCFFHITDINDPEITRDAVHEVNFPNCSTEPNWIAIQNDTITIRPEAVKTHGNITCTIEFFKFLTDFEVKTVQITRMSSNVTAKTDFFNAKCNADDQKTYSNYHAIIIPSADALNRTKTTPAKAVPLNIYIVGFDTVSRLAFMRKMKQTYKYITDELNGTIMEMYNVVGDGITRAVLATLTGMTEEELPETRSQKRNASFVDVYPFIWNELKKMGYVTLYAEDKPKVGTFQYRLKGFKKQPTDHYLRSMYVRRENDSSDSKLKDCFGDEHALHVQFSYVEKFFTSYSRDRLKFAFQFFVQYNHNDNNYVRMADRMTVDHLKFFNGNF</sequence>
<reference evidence="1" key="2">
    <citation type="submission" date="2014-03" db="EMBL/GenBank/DDBJ databases">
        <title>The whipworm genome and dual-species transcriptomics of an intimate host-pathogen interaction.</title>
        <authorList>
            <person name="Foth B.J."/>
            <person name="Tsai I.J."/>
            <person name="Reid A.J."/>
            <person name="Bancroft A.J."/>
            <person name="Nichol S."/>
            <person name="Tracey A."/>
            <person name="Holroyd N."/>
            <person name="Cotton J.A."/>
            <person name="Stanley E.J."/>
            <person name="Zarowiecki M."/>
            <person name="Liu J.Z."/>
            <person name="Huckvale T."/>
            <person name="Cooper P.J."/>
            <person name="Grencis R.K."/>
            <person name="Berriman M."/>
        </authorList>
    </citation>
    <scope>NUCLEOTIDE SEQUENCE [LARGE SCALE GENOMIC DNA]</scope>
</reference>
<dbReference type="PANTHER" id="PTHR10974">
    <property type="entry name" value="FI08016P-RELATED"/>
    <property type="match status" value="1"/>
</dbReference>
<protein>
    <submittedName>
        <fullName evidence="1">DUF229 domain containing protein</fullName>
    </submittedName>
</protein>
<name>A0A077ZCR6_TRITR</name>
<dbReference type="EMBL" id="HG806036">
    <property type="protein sequence ID" value="CDW56410.1"/>
    <property type="molecule type" value="Genomic_DNA"/>
</dbReference>
<reference evidence="1" key="1">
    <citation type="submission" date="2014-01" db="EMBL/GenBank/DDBJ databases">
        <authorList>
            <person name="Aslett M."/>
        </authorList>
    </citation>
    <scope>NUCLEOTIDE SEQUENCE</scope>
</reference>
<organism evidence="1 2">
    <name type="scientific">Trichuris trichiura</name>
    <name type="common">Whipworm</name>
    <name type="synonym">Trichocephalus trichiurus</name>
    <dbReference type="NCBI Taxonomy" id="36087"/>
    <lineage>
        <taxon>Eukaryota</taxon>
        <taxon>Metazoa</taxon>
        <taxon>Ecdysozoa</taxon>
        <taxon>Nematoda</taxon>
        <taxon>Enoplea</taxon>
        <taxon>Dorylaimia</taxon>
        <taxon>Trichinellida</taxon>
        <taxon>Trichuridae</taxon>
        <taxon>Trichuris</taxon>
    </lineage>
</organism>
<evidence type="ECO:0000313" key="1">
    <source>
        <dbReference type="EMBL" id="CDW56410.1"/>
    </source>
</evidence>
<gene>
    <name evidence="1" type="ORF">TTRE_0000468901</name>
</gene>
<dbReference type="CDD" id="cd16021">
    <property type="entry name" value="ALP_like"/>
    <property type="match status" value="1"/>
</dbReference>
<keyword evidence="2" id="KW-1185">Reference proteome</keyword>
<dbReference type="AlphaFoldDB" id="A0A077ZCR6"/>
<accession>A0A077ZCR6</accession>